<evidence type="ECO:0000313" key="2">
    <source>
        <dbReference type="Proteomes" id="UP000231019"/>
    </source>
</evidence>
<comment type="caution">
    <text evidence="1">The sequence shown here is derived from an EMBL/GenBank/DDBJ whole genome shotgun (WGS) entry which is preliminary data.</text>
</comment>
<proteinExistence type="predicted"/>
<dbReference type="AlphaFoldDB" id="A0A2M7G1K8"/>
<dbReference type="InterPro" id="IPR012663">
    <property type="entry name" value="CHP02450_Tryp"/>
</dbReference>
<dbReference type="NCBIfam" id="TIGR02450">
    <property type="entry name" value="TIGR02450 family Trp-rich protein"/>
    <property type="match status" value="1"/>
</dbReference>
<name>A0A2M7G1K8_9BACT</name>
<dbReference type="EMBL" id="PFFQ01000049">
    <property type="protein sequence ID" value="PIW15621.1"/>
    <property type="molecule type" value="Genomic_DNA"/>
</dbReference>
<reference evidence="1 2" key="1">
    <citation type="submission" date="2017-09" db="EMBL/GenBank/DDBJ databases">
        <title>Depth-based differentiation of microbial function through sediment-hosted aquifers and enrichment of novel symbionts in the deep terrestrial subsurface.</title>
        <authorList>
            <person name="Probst A.J."/>
            <person name="Ladd B."/>
            <person name="Jarett J.K."/>
            <person name="Geller-Mcgrath D.E."/>
            <person name="Sieber C.M."/>
            <person name="Emerson J.B."/>
            <person name="Anantharaman K."/>
            <person name="Thomas B.C."/>
            <person name="Malmstrom R."/>
            <person name="Stieglmeier M."/>
            <person name="Klingl A."/>
            <person name="Woyke T."/>
            <person name="Ryan C.M."/>
            <person name="Banfield J.F."/>
        </authorList>
    </citation>
    <scope>NUCLEOTIDE SEQUENCE [LARGE SCALE GENOMIC DNA]</scope>
    <source>
        <strain evidence="1">CG17_big_fil_post_rev_8_21_14_2_50_48_46</strain>
    </source>
</reference>
<organism evidence="1 2">
    <name type="scientific">bacterium (Candidatus Blackallbacteria) CG17_big_fil_post_rev_8_21_14_2_50_48_46</name>
    <dbReference type="NCBI Taxonomy" id="2014261"/>
    <lineage>
        <taxon>Bacteria</taxon>
        <taxon>Candidatus Blackallbacteria</taxon>
    </lineage>
</organism>
<dbReference type="Proteomes" id="UP000231019">
    <property type="component" value="Unassembled WGS sequence"/>
</dbReference>
<accession>A0A2M7G1K8</accession>
<dbReference type="Pfam" id="PF09493">
    <property type="entry name" value="DUF2389"/>
    <property type="match status" value="1"/>
</dbReference>
<protein>
    <submittedName>
        <fullName evidence="1">TIGR02450 family Trp-rich protein</fullName>
    </submittedName>
</protein>
<gene>
    <name evidence="1" type="ORF">COW36_16420</name>
</gene>
<evidence type="ECO:0000313" key="1">
    <source>
        <dbReference type="EMBL" id="PIW15621.1"/>
    </source>
</evidence>
<sequence length="85" mass="10113">MPKPSFSRILRQRPVLPDNRISRNKLPGSKWTACEPLNQEKHFVVHDWVAPGSDELEMEAIHSHRFFTIHWKALKNSQNWQMGWH</sequence>